<reference evidence="3" key="2">
    <citation type="journal article" date="2017" name="J. Anim. Genet.">
        <title>Multiple reference genome sequences of hot pepper reveal the massive evolution of plant disease resistance genes by retroduplication.</title>
        <authorList>
            <person name="Kim S."/>
            <person name="Park J."/>
            <person name="Yeom S.-I."/>
            <person name="Kim Y.-M."/>
            <person name="Seo E."/>
            <person name="Kim K.-T."/>
            <person name="Kim M.-S."/>
            <person name="Lee J.M."/>
            <person name="Cheong K."/>
            <person name="Shin H.-S."/>
            <person name="Kim S.-B."/>
            <person name="Han K."/>
            <person name="Lee J."/>
            <person name="Park M."/>
            <person name="Lee H.-A."/>
            <person name="Lee H.-Y."/>
            <person name="Lee Y."/>
            <person name="Oh S."/>
            <person name="Lee J.H."/>
            <person name="Choi E."/>
            <person name="Choi E."/>
            <person name="Lee S.E."/>
            <person name="Jeon J."/>
            <person name="Kim H."/>
            <person name="Choi G."/>
            <person name="Song H."/>
            <person name="Lee J."/>
            <person name="Lee S.-C."/>
            <person name="Kwon J.-K."/>
            <person name="Lee H.-Y."/>
            <person name="Koo N."/>
            <person name="Hong Y."/>
            <person name="Kim R.W."/>
            <person name="Kang W.-H."/>
            <person name="Huh J.H."/>
            <person name="Kang B.-C."/>
            <person name="Yang T.-J."/>
            <person name="Lee Y.-H."/>
            <person name="Bennetzen J.L."/>
            <person name="Choi D."/>
        </authorList>
    </citation>
    <scope>NUCLEOTIDE SEQUENCE [LARGE SCALE GENOMIC DNA]</scope>
    <source>
        <strain evidence="3">cv. PBC81</strain>
    </source>
</reference>
<sequence>MISMGKMLLRKEWVVEQRQNLEAVLPPKPKQQVSGIKLDEYEETTVHDVNIEDEMHRKQQAAQEVANMHYGNGMATRDRYVLESEFNYCTNLNTTQFLRKIIDIEKPDLIVFTAVGMRFGSQTAPAIAAPAKEAVKLSDDDIDLFGEETKDEKKAEEAKEATNASTKKKESGKSSVLMDFTPWDDETKET</sequence>
<dbReference type="GO" id="GO:0005829">
    <property type="term" value="C:cytosol"/>
    <property type="evidence" value="ECO:0007669"/>
    <property type="project" value="TreeGrafter"/>
</dbReference>
<dbReference type="PANTHER" id="PTHR11595">
    <property type="entry name" value="EF-HAND AND COILED-COIL DOMAIN-CONTAINING FAMILY MEMBER"/>
    <property type="match status" value="1"/>
</dbReference>
<dbReference type="GO" id="GO:0003746">
    <property type="term" value="F:translation elongation factor activity"/>
    <property type="evidence" value="ECO:0007669"/>
    <property type="project" value="InterPro"/>
</dbReference>
<dbReference type="GO" id="GO:0005853">
    <property type="term" value="C:eukaryotic translation elongation factor 1 complex"/>
    <property type="evidence" value="ECO:0007669"/>
    <property type="project" value="InterPro"/>
</dbReference>
<reference evidence="2 3" key="1">
    <citation type="journal article" date="2017" name="Genome Biol.">
        <title>New reference genome sequences of hot pepper reveal the massive evolution of plant disease-resistance genes by retroduplication.</title>
        <authorList>
            <person name="Kim S."/>
            <person name="Park J."/>
            <person name="Yeom S.I."/>
            <person name="Kim Y.M."/>
            <person name="Seo E."/>
            <person name="Kim K.T."/>
            <person name="Kim M.S."/>
            <person name="Lee J.M."/>
            <person name="Cheong K."/>
            <person name="Shin H.S."/>
            <person name="Kim S.B."/>
            <person name="Han K."/>
            <person name="Lee J."/>
            <person name="Park M."/>
            <person name="Lee H.A."/>
            <person name="Lee H.Y."/>
            <person name="Lee Y."/>
            <person name="Oh S."/>
            <person name="Lee J.H."/>
            <person name="Choi E."/>
            <person name="Choi E."/>
            <person name="Lee S.E."/>
            <person name="Jeon J."/>
            <person name="Kim H."/>
            <person name="Choi G."/>
            <person name="Song H."/>
            <person name="Lee J."/>
            <person name="Lee S.C."/>
            <person name="Kwon J.K."/>
            <person name="Lee H.Y."/>
            <person name="Koo N."/>
            <person name="Hong Y."/>
            <person name="Kim R.W."/>
            <person name="Kang W.H."/>
            <person name="Huh J.H."/>
            <person name="Kang B.C."/>
            <person name="Yang T.J."/>
            <person name="Lee Y.H."/>
            <person name="Bennetzen J.L."/>
            <person name="Choi D."/>
        </authorList>
    </citation>
    <scope>NUCLEOTIDE SEQUENCE [LARGE SCALE GENOMIC DNA]</scope>
    <source>
        <strain evidence="3">cv. PBC81</strain>
    </source>
</reference>
<dbReference type="AlphaFoldDB" id="A0A2G2VSX4"/>
<evidence type="ECO:0000313" key="2">
    <source>
        <dbReference type="EMBL" id="PHT36075.1"/>
    </source>
</evidence>
<dbReference type="STRING" id="33114.A0A2G2VSX4"/>
<dbReference type="OrthoDB" id="783096at2759"/>
<comment type="caution">
    <text evidence="2">The sequence shown here is derived from an EMBL/GenBank/DDBJ whole genome shotgun (WGS) entry which is preliminary data.</text>
</comment>
<proteinExistence type="predicted"/>
<dbReference type="EMBL" id="MLFT02000010">
    <property type="protein sequence ID" value="PHT36075.1"/>
    <property type="molecule type" value="Genomic_DNA"/>
</dbReference>
<protein>
    <submittedName>
        <fullName evidence="2">Inactive purple acid phosphatase 28</fullName>
    </submittedName>
</protein>
<dbReference type="InterPro" id="IPR049720">
    <property type="entry name" value="EF1B_bsu/dsu"/>
</dbReference>
<keyword evidence="3" id="KW-1185">Reference proteome</keyword>
<accession>A0A2G2VSX4</accession>
<gene>
    <name evidence="2" type="ORF">CQW23_23775</name>
</gene>
<feature type="region of interest" description="Disordered" evidence="1">
    <location>
        <begin position="146"/>
        <end position="190"/>
    </location>
</feature>
<feature type="compositionally biased region" description="Basic and acidic residues" evidence="1">
    <location>
        <begin position="147"/>
        <end position="160"/>
    </location>
</feature>
<evidence type="ECO:0000313" key="3">
    <source>
        <dbReference type="Proteomes" id="UP000224567"/>
    </source>
</evidence>
<dbReference type="Proteomes" id="UP000224567">
    <property type="component" value="Unassembled WGS sequence"/>
</dbReference>
<evidence type="ECO:0000256" key="1">
    <source>
        <dbReference type="SAM" id="MobiDB-lite"/>
    </source>
</evidence>
<dbReference type="PANTHER" id="PTHR11595:SF84">
    <property type="entry name" value="ELONGATION FACTOR 1-BETA 1"/>
    <property type="match status" value="1"/>
</dbReference>
<name>A0A2G2VSX4_CAPBA</name>
<dbReference type="GO" id="GO:0005085">
    <property type="term" value="F:guanyl-nucleotide exchange factor activity"/>
    <property type="evidence" value="ECO:0007669"/>
    <property type="project" value="TreeGrafter"/>
</dbReference>
<organism evidence="2 3">
    <name type="scientific">Capsicum baccatum</name>
    <name type="common">Peruvian pepper</name>
    <dbReference type="NCBI Taxonomy" id="33114"/>
    <lineage>
        <taxon>Eukaryota</taxon>
        <taxon>Viridiplantae</taxon>
        <taxon>Streptophyta</taxon>
        <taxon>Embryophyta</taxon>
        <taxon>Tracheophyta</taxon>
        <taxon>Spermatophyta</taxon>
        <taxon>Magnoliopsida</taxon>
        <taxon>eudicotyledons</taxon>
        <taxon>Gunneridae</taxon>
        <taxon>Pentapetalae</taxon>
        <taxon>asterids</taxon>
        <taxon>lamiids</taxon>
        <taxon>Solanales</taxon>
        <taxon>Solanaceae</taxon>
        <taxon>Solanoideae</taxon>
        <taxon>Capsiceae</taxon>
        <taxon>Capsicum</taxon>
    </lineage>
</organism>